<evidence type="ECO:0000256" key="1">
    <source>
        <dbReference type="SAM" id="MobiDB-lite"/>
    </source>
</evidence>
<gene>
    <name evidence="3" type="ORF">GJ744_004607</name>
</gene>
<dbReference type="PANTHER" id="PTHR24148:SF64">
    <property type="entry name" value="HETEROKARYON INCOMPATIBILITY DOMAIN-CONTAINING PROTEIN"/>
    <property type="match status" value="1"/>
</dbReference>
<feature type="domain" description="Heterokaryon incompatibility" evidence="2">
    <location>
        <begin position="89"/>
        <end position="231"/>
    </location>
</feature>
<organism evidence="3 4">
    <name type="scientific">Endocarpon pusillum</name>
    <dbReference type="NCBI Taxonomy" id="364733"/>
    <lineage>
        <taxon>Eukaryota</taxon>
        <taxon>Fungi</taxon>
        <taxon>Dikarya</taxon>
        <taxon>Ascomycota</taxon>
        <taxon>Pezizomycotina</taxon>
        <taxon>Eurotiomycetes</taxon>
        <taxon>Chaetothyriomycetidae</taxon>
        <taxon>Verrucariales</taxon>
        <taxon>Verrucariaceae</taxon>
        <taxon>Endocarpon</taxon>
    </lineage>
</organism>
<feature type="compositionally biased region" description="Basic and acidic residues" evidence="1">
    <location>
        <begin position="9"/>
        <end position="28"/>
    </location>
</feature>
<dbReference type="EMBL" id="JAACFV010000020">
    <property type="protein sequence ID" value="KAF7511418.1"/>
    <property type="molecule type" value="Genomic_DNA"/>
</dbReference>
<accession>A0A8H7ALP1</accession>
<comment type="caution">
    <text evidence="3">The sequence shown here is derived from an EMBL/GenBank/DDBJ whole genome shotgun (WGS) entry which is preliminary data.</text>
</comment>
<keyword evidence="4" id="KW-1185">Reference proteome</keyword>
<feature type="region of interest" description="Disordered" evidence="1">
    <location>
        <begin position="316"/>
        <end position="348"/>
    </location>
</feature>
<dbReference type="Pfam" id="PF06985">
    <property type="entry name" value="HET"/>
    <property type="match status" value="1"/>
</dbReference>
<dbReference type="InterPro" id="IPR052895">
    <property type="entry name" value="HetReg/Transcr_Mod"/>
</dbReference>
<dbReference type="AlphaFoldDB" id="A0A8H7ALP1"/>
<dbReference type="OrthoDB" id="3477286at2759"/>
<dbReference type="Proteomes" id="UP000606974">
    <property type="component" value="Unassembled WGS sequence"/>
</dbReference>
<dbReference type="PANTHER" id="PTHR24148">
    <property type="entry name" value="ANKYRIN REPEAT DOMAIN-CONTAINING PROTEIN 39 HOMOLOG-RELATED"/>
    <property type="match status" value="1"/>
</dbReference>
<protein>
    <recommendedName>
        <fullName evidence="2">Heterokaryon incompatibility domain-containing protein</fullName>
    </recommendedName>
</protein>
<feature type="region of interest" description="Disordered" evidence="1">
    <location>
        <begin position="1"/>
        <end position="31"/>
    </location>
</feature>
<evidence type="ECO:0000313" key="3">
    <source>
        <dbReference type="EMBL" id="KAF7511418.1"/>
    </source>
</evidence>
<proteinExistence type="predicted"/>
<sequence>MATTSNTSKADDKPPADTGPEKTKDGRPIFKTSHYNKVPVKERGAIRILKVHPGAPEQTEVQCELIPGTILSDKDRLQHETSDVQFKPYDALSWCWGKAPSDSWISILKDETSYVKYVQPRLVAALRALRHGTYARHFWVDAVCINQEYKAEKNVQVQMMAEIYGRAECVRIWLGDSDPSSDLAILFIKQQILQLQHFDDLSSSTASSDKWRALLELMQRDWFSRRWVIQEVTLAKKAIIHCGKAKLAWTKFAIAVELFVEVETATHRLSEVMKQDAKYHHVPRWFEYISQLGASLLVDATGRLFRDYDYIQEKSPQAKKSAKQPNIPRKPKDELCYESEDDEVMSPQERANRYNQESQHAKTKGQPLLTLEYLVSNMSIFDVTNPHDSVYALLGIAKDTTPTAVNKKLAVTDHTQSALEMFTVKKQYPVDYQASYIDVCKEFIQFCVRRNVPRDPSRALDVICRPWAIETEEKGNEPACLPGYLDCPRLLMAWSSVRELME</sequence>
<dbReference type="InterPro" id="IPR010730">
    <property type="entry name" value="HET"/>
</dbReference>
<reference evidence="3" key="1">
    <citation type="submission" date="2020-02" db="EMBL/GenBank/DDBJ databases">
        <authorList>
            <person name="Palmer J.M."/>
        </authorList>
    </citation>
    <scope>NUCLEOTIDE SEQUENCE</scope>
    <source>
        <strain evidence="3">EPUS1.4</strain>
        <tissue evidence="3">Thallus</tissue>
    </source>
</reference>
<evidence type="ECO:0000259" key="2">
    <source>
        <dbReference type="Pfam" id="PF06985"/>
    </source>
</evidence>
<evidence type="ECO:0000313" key="4">
    <source>
        <dbReference type="Proteomes" id="UP000606974"/>
    </source>
</evidence>
<name>A0A8H7ALP1_9EURO</name>